<evidence type="ECO:0000259" key="7">
    <source>
        <dbReference type="Pfam" id="PF03176"/>
    </source>
</evidence>
<feature type="transmembrane region" description="Helical" evidence="6">
    <location>
        <begin position="709"/>
        <end position="730"/>
    </location>
</feature>
<evidence type="ECO:0000256" key="1">
    <source>
        <dbReference type="ARBA" id="ARBA00004651"/>
    </source>
</evidence>
<evidence type="ECO:0000256" key="4">
    <source>
        <dbReference type="ARBA" id="ARBA00022989"/>
    </source>
</evidence>
<reference evidence="8 9" key="1">
    <citation type="submission" date="2019-02" db="EMBL/GenBank/DDBJ databases">
        <title>Deep-cultivation of Planctomycetes and their phenomic and genomic characterization uncovers novel biology.</title>
        <authorList>
            <person name="Wiegand S."/>
            <person name="Jogler M."/>
            <person name="Boedeker C."/>
            <person name="Pinto D."/>
            <person name="Vollmers J."/>
            <person name="Rivas-Marin E."/>
            <person name="Kohn T."/>
            <person name="Peeters S.H."/>
            <person name="Heuer A."/>
            <person name="Rast P."/>
            <person name="Oberbeckmann S."/>
            <person name="Bunk B."/>
            <person name="Jeske O."/>
            <person name="Meyerdierks A."/>
            <person name="Storesund J.E."/>
            <person name="Kallscheuer N."/>
            <person name="Luecker S."/>
            <person name="Lage O.M."/>
            <person name="Pohl T."/>
            <person name="Merkel B.J."/>
            <person name="Hornburger P."/>
            <person name="Mueller R.-W."/>
            <person name="Bruemmer F."/>
            <person name="Labrenz M."/>
            <person name="Spormann A.M."/>
            <person name="Op Den Camp H."/>
            <person name="Overmann J."/>
            <person name="Amann R."/>
            <person name="Jetten M.S.M."/>
            <person name="Mascher T."/>
            <person name="Medema M.H."/>
            <person name="Devos D.P."/>
            <person name="Kaster A.-K."/>
            <person name="Ovreas L."/>
            <person name="Rohde M."/>
            <person name="Galperin M.Y."/>
            <person name="Jogler C."/>
        </authorList>
    </citation>
    <scope>NUCLEOTIDE SEQUENCE [LARGE SCALE GENOMIC DNA]</scope>
    <source>
        <strain evidence="8 9">Enr8</strain>
    </source>
</reference>
<feature type="transmembrane region" description="Helical" evidence="6">
    <location>
        <begin position="352"/>
        <end position="377"/>
    </location>
</feature>
<keyword evidence="2" id="KW-1003">Cell membrane</keyword>
<evidence type="ECO:0000256" key="6">
    <source>
        <dbReference type="SAM" id="Phobius"/>
    </source>
</evidence>
<dbReference type="SUPFAM" id="SSF82866">
    <property type="entry name" value="Multidrug efflux transporter AcrB transmembrane domain"/>
    <property type="match status" value="2"/>
</dbReference>
<feature type="transmembrane region" description="Helical" evidence="6">
    <location>
        <begin position="226"/>
        <end position="242"/>
    </location>
</feature>
<dbReference type="PANTHER" id="PTHR33406">
    <property type="entry name" value="MEMBRANE PROTEIN MJ1562-RELATED"/>
    <property type="match status" value="1"/>
</dbReference>
<evidence type="ECO:0000313" key="9">
    <source>
        <dbReference type="Proteomes" id="UP000318878"/>
    </source>
</evidence>
<accession>A0A5C5VLB9</accession>
<feature type="transmembrane region" description="Helical" evidence="6">
    <location>
        <begin position="666"/>
        <end position="688"/>
    </location>
</feature>
<evidence type="ECO:0000313" key="8">
    <source>
        <dbReference type="EMBL" id="TWT38807.1"/>
    </source>
</evidence>
<feature type="domain" description="Membrane transport protein MMPL" evidence="7">
    <location>
        <begin position="562"/>
        <end position="767"/>
    </location>
</feature>
<evidence type="ECO:0000256" key="5">
    <source>
        <dbReference type="ARBA" id="ARBA00023136"/>
    </source>
</evidence>
<dbReference type="GO" id="GO:0005886">
    <property type="term" value="C:plasma membrane"/>
    <property type="evidence" value="ECO:0007669"/>
    <property type="project" value="UniProtKB-SubCell"/>
</dbReference>
<dbReference type="RefSeq" id="WP_146429033.1">
    <property type="nucleotide sequence ID" value="NZ_SJPF01000001.1"/>
</dbReference>
<name>A0A5C5VLB9_9BACT</name>
<dbReference type="Pfam" id="PF03176">
    <property type="entry name" value="MMPL"/>
    <property type="match status" value="2"/>
</dbReference>
<evidence type="ECO:0000256" key="2">
    <source>
        <dbReference type="ARBA" id="ARBA00022475"/>
    </source>
</evidence>
<feature type="transmembrane region" description="Helical" evidence="6">
    <location>
        <begin position="43"/>
        <end position="63"/>
    </location>
</feature>
<dbReference type="InterPro" id="IPR050545">
    <property type="entry name" value="Mycobact_MmpL"/>
</dbReference>
<feature type="transmembrane region" description="Helical" evidence="6">
    <location>
        <begin position="249"/>
        <end position="273"/>
    </location>
</feature>
<gene>
    <name evidence="8" type="ORF">Enr8_05010</name>
</gene>
<dbReference type="EMBL" id="SJPF01000001">
    <property type="protein sequence ID" value="TWT38807.1"/>
    <property type="molecule type" value="Genomic_DNA"/>
</dbReference>
<dbReference type="OrthoDB" id="5429313at2"/>
<dbReference type="PANTHER" id="PTHR33406:SF12">
    <property type="entry name" value="BLR2997 PROTEIN"/>
    <property type="match status" value="1"/>
</dbReference>
<comment type="subcellular location">
    <subcellularLocation>
        <location evidence="1">Cell membrane</location>
        <topology evidence="1">Multi-pass membrane protein</topology>
    </subcellularLocation>
</comment>
<dbReference type="AlphaFoldDB" id="A0A5C5VLB9"/>
<sequence length="777" mass="84588">MELLYHRTSQATPPHVYNGETLPIIPEMPVLDRSIELLVRFRVVTLILGICLLGVSLVIGQSLHFDRSIDNMFAPGDPLLAPYLRLKEIFGGNEVVLAAYPDPELFDESEVGMDRLIAMREQVMALEGVGDVLSIDRPIGKEIVNPDNNRAYKLRDTFARLTHNEEGTIAALVCILVPETETTVSRTEIIDKIRAIVSQQPGGMITGEPVMVVDGFRYVEEDGARLGWATSLLLGLVILIAFRSVRWVIAAIAVVQLTLWLTQASLAVAGFQLSMVSSMLTAIVTVIGVATVTHVLIRFREFRAQGFEPEPALIATGKLLAAPIFWACATDAVGFGALMVTNVGPVHDFGVMMAVGALMVIVSVSLLVPGVILIGAFGSDAGRIWGEAGLDGGLDMTVRWVERHPVWIVLLAAVMLGAAIVGSTRLEVESDFTKNFREGAPIVVAYDYIEENLGGAGVWDIMLPAPERLDWPYIQRVNQLEKKLKAEAPELTQTLSLADAIMAGSPRDLESLSFVLLRNTAINMGMSKFQKDMPGILNALHAEDPEQPGKYWFRVMLLSHERRDAAEKKALIEKVERIASEFELADAPEQEPQVTGFFVLLTYLIDSLIADQWRAFLLAIGGITLMMLVALRDVRYALIALVPNVLPVLVVTGCIGLLGVKINMGAAMIAAVSLGLSVDSSLHYIIGFQRAMAKGLSVTKSIAEVQQSVGRALIFATIALILGFSVLFFSNFIPTVYFGVLVSLTMLGGLFGNLILLPLLLRWTTRDKEAPSEPAPA</sequence>
<keyword evidence="3 6" id="KW-0812">Transmembrane</keyword>
<dbReference type="Gene3D" id="1.20.1640.10">
    <property type="entry name" value="Multidrug efflux transporter AcrB transmembrane domain"/>
    <property type="match status" value="2"/>
</dbReference>
<feature type="transmembrane region" description="Helical" evidence="6">
    <location>
        <begin position="279"/>
        <end position="299"/>
    </location>
</feature>
<feature type="domain" description="Membrane transport protein MMPL" evidence="7">
    <location>
        <begin position="171"/>
        <end position="375"/>
    </location>
</feature>
<feature type="transmembrane region" description="Helical" evidence="6">
    <location>
        <begin position="406"/>
        <end position="426"/>
    </location>
</feature>
<comment type="caution">
    <text evidence="8">The sequence shown here is derived from an EMBL/GenBank/DDBJ whole genome shotgun (WGS) entry which is preliminary data.</text>
</comment>
<keyword evidence="4 6" id="KW-1133">Transmembrane helix</keyword>
<dbReference type="Proteomes" id="UP000318878">
    <property type="component" value="Unassembled WGS sequence"/>
</dbReference>
<dbReference type="InterPro" id="IPR004869">
    <property type="entry name" value="MMPL_dom"/>
</dbReference>
<feature type="transmembrane region" description="Helical" evidence="6">
    <location>
        <begin position="638"/>
        <end position="660"/>
    </location>
</feature>
<feature type="transmembrane region" description="Helical" evidence="6">
    <location>
        <begin position="736"/>
        <end position="761"/>
    </location>
</feature>
<feature type="transmembrane region" description="Helical" evidence="6">
    <location>
        <begin position="319"/>
        <end position="340"/>
    </location>
</feature>
<protein>
    <submittedName>
        <fullName evidence="8">MMPL family protein</fullName>
    </submittedName>
</protein>
<feature type="transmembrane region" description="Helical" evidence="6">
    <location>
        <begin position="613"/>
        <end position="631"/>
    </location>
</feature>
<evidence type="ECO:0000256" key="3">
    <source>
        <dbReference type="ARBA" id="ARBA00022692"/>
    </source>
</evidence>
<keyword evidence="5 6" id="KW-0472">Membrane</keyword>
<keyword evidence="9" id="KW-1185">Reference proteome</keyword>
<organism evidence="8 9">
    <name type="scientific">Blastopirellula retiformator</name>
    <dbReference type="NCBI Taxonomy" id="2527970"/>
    <lineage>
        <taxon>Bacteria</taxon>
        <taxon>Pseudomonadati</taxon>
        <taxon>Planctomycetota</taxon>
        <taxon>Planctomycetia</taxon>
        <taxon>Pirellulales</taxon>
        <taxon>Pirellulaceae</taxon>
        <taxon>Blastopirellula</taxon>
    </lineage>
</organism>
<proteinExistence type="predicted"/>